<gene>
    <name evidence="2" type="ORF">HNQ34_000526</name>
</gene>
<dbReference type="AlphaFoldDB" id="A0A7W8IN17"/>
<dbReference type="Gene3D" id="1.10.10.1390">
    <property type="entry name" value="ATP-dependent DNA helicase RecQ"/>
    <property type="match status" value="1"/>
</dbReference>
<sequence>MNDVLPLLLLYCLHRFNGERSLSAVYHLLSGKKSAQTLQDSKWFQLEHLFGVGKDISMHELEQTVHELVAKEWLIPVAERSYTLTKRGIEQLEQWLPSARFFNHLNGFLYHSVDALFWYRLSLVVQTISNIIHKRPFEPIHRHEATLAWVKRYLFSQKRSISELAQALYQELHALFSSLPEEEATIATLRFTSFERIGWTNEQLSLFLQKDPLYIQLTFQHILHYMMKRAEREPLAFPILHDFVKDLVSPVSLTLSAQKTYEWLCKGKTIEEIAHIRGLKRSTIEDHIVEIAANVHEFSIEPFVDSKTKQRVLEEAKRLKTRQLKKIRDAVGDHVSYFEIRLVLAKVGEIGAS</sequence>
<evidence type="ECO:0000259" key="1">
    <source>
        <dbReference type="Pfam" id="PF14493"/>
    </source>
</evidence>
<dbReference type="Proteomes" id="UP000520011">
    <property type="component" value="Unassembled WGS sequence"/>
</dbReference>
<feature type="domain" description="Helicase Helix-turn-helix" evidence="1">
    <location>
        <begin position="256"/>
        <end position="344"/>
    </location>
</feature>
<comment type="caution">
    <text evidence="2">The sequence shown here is derived from an EMBL/GenBank/DDBJ whole genome shotgun (WGS) entry which is preliminary data.</text>
</comment>
<dbReference type="PIRSF" id="PIRSF021350">
    <property type="entry name" value="UCP021350"/>
    <property type="match status" value="1"/>
</dbReference>
<protein>
    <submittedName>
        <fullName evidence="2">Uncharacterized protein YpbB</fullName>
    </submittedName>
</protein>
<reference evidence="2 3" key="1">
    <citation type="submission" date="2020-08" db="EMBL/GenBank/DDBJ databases">
        <title>Genomic Encyclopedia of Type Strains, Phase IV (KMG-IV): sequencing the most valuable type-strain genomes for metagenomic binning, comparative biology and taxonomic classification.</title>
        <authorList>
            <person name="Goeker M."/>
        </authorList>
    </citation>
    <scope>NUCLEOTIDE SEQUENCE [LARGE SCALE GENOMIC DNA]</scope>
    <source>
        <strain evidence="2 3">DSM 16325</strain>
    </source>
</reference>
<dbReference type="RefSeq" id="WP_183251177.1">
    <property type="nucleotide sequence ID" value="NZ_JACHEP010000001.1"/>
</dbReference>
<dbReference type="InterPro" id="IPR029491">
    <property type="entry name" value="Helicase_HTH"/>
</dbReference>
<dbReference type="EMBL" id="JACHEP010000001">
    <property type="protein sequence ID" value="MBB5323449.1"/>
    <property type="molecule type" value="Genomic_DNA"/>
</dbReference>
<dbReference type="InterPro" id="IPR008308">
    <property type="entry name" value="YpbB-like"/>
</dbReference>
<evidence type="ECO:0000313" key="2">
    <source>
        <dbReference type="EMBL" id="MBB5323449.1"/>
    </source>
</evidence>
<evidence type="ECO:0000313" key="3">
    <source>
        <dbReference type="Proteomes" id="UP000520011"/>
    </source>
</evidence>
<dbReference type="Pfam" id="PF14493">
    <property type="entry name" value="HTH_40"/>
    <property type="match status" value="1"/>
</dbReference>
<keyword evidence="3" id="KW-1185">Reference proteome</keyword>
<dbReference type="Gene3D" id="1.10.10.10">
    <property type="entry name" value="Winged helix-like DNA-binding domain superfamily/Winged helix DNA-binding domain"/>
    <property type="match status" value="1"/>
</dbReference>
<dbReference type="InterPro" id="IPR036388">
    <property type="entry name" value="WH-like_DNA-bd_sf"/>
</dbReference>
<accession>A0A7W8IN17</accession>
<organism evidence="2 3">
    <name type="scientific">Anoxybacteroides tepidamans</name>
    <dbReference type="NCBI Taxonomy" id="265948"/>
    <lineage>
        <taxon>Bacteria</taxon>
        <taxon>Bacillati</taxon>
        <taxon>Bacillota</taxon>
        <taxon>Bacilli</taxon>
        <taxon>Bacillales</taxon>
        <taxon>Anoxybacillaceae</taxon>
        <taxon>Anoxybacteroides</taxon>
    </lineage>
</organism>
<proteinExistence type="predicted"/>
<name>A0A7W8IN17_9BACL</name>